<dbReference type="PROSITE" id="PS51841">
    <property type="entry name" value="LTD"/>
    <property type="match status" value="2"/>
</dbReference>
<dbReference type="InterPro" id="IPR036415">
    <property type="entry name" value="Lamin_tail_dom_sf"/>
</dbReference>
<evidence type="ECO:0000256" key="2">
    <source>
        <dbReference type="SAM" id="SignalP"/>
    </source>
</evidence>
<protein>
    <submittedName>
        <fullName evidence="4">Lamin tail domain-containing protein</fullName>
    </submittedName>
</protein>
<dbReference type="Gene3D" id="2.60.40.1260">
    <property type="entry name" value="Lamin Tail domain"/>
    <property type="match status" value="1"/>
</dbReference>
<evidence type="ECO:0000313" key="5">
    <source>
        <dbReference type="Proteomes" id="UP000652681"/>
    </source>
</evidence>
<dbReference type="Gene3D" id="2.60.40.1220">
    <property type="match status" value="2"/>
</dbReference>
<proteinExistence type="predicted"/>
<dbReference type="Pfam" id="PF13205">
    <property type="entry name" value="Big_5"/>
    <property type="match status" value="1"/>
</dbReference>
<dbReference type="AlphaFoldDB" id="A0A8J6U264"/>
<evidence type="ECO:0000256" key="1">
    <source>
        <dbReference type="ARBA" id="ARBA00022729"/>
    </source>
</evidence>
<gene>
    <name evidence="4" type="ORF">H9Y05_07125</name>
</gene>
<dbReference type="Pfam" id="PF13585">
    <property type="entry name" value="CHU_C"/>
    <property type="match status" value="1"/>
</dbReference>
<dbReference type="InterPro" id="IPR001322">
    <property type="entry name" value="Lamin_tail_dom"/>
</dbReference>
<dbReference type="SUPFAM" id="SSF74853">
    <property type="entry name" value="Lamin A/C globular tail domain"/>
    <property type="match status" value="2"/>
</dbReference>
<dbReference type="Pfam" id="PF00932">
    <property type="entry name" value="LTD"/>
    <property type="match status" value="2"/>
</dbReference>
<dbReference type="Proteomes" id="UP000652681">
    <property type="component" value="Unassembled WGS sequence"/>
</dbReference>
<feature type="domain" description="LTD" evidence="3">
    <location>
        <begin position="326"/>
        <end position="443"/>
    </location>
</feature>
<evidence type="ECO:0000259" key="3">
    <source>
        <dbReference type="PROSITE" id="PS51841"/>
    </source>
</evidence>
<dbReference type="RefSeq" id="WP_163490023.1">
    <property type="nucleotide sequence ID" value="NZ_JACVEL010000003.1"/>
</dbReference>
<feature type="domain" description="LTD" evidence="3">
    <location>
        <begin position="583"/>
        <end position="718"/>
    </location>
</feature>
<name>A0A8J6U264_9FLAO</name>
<keyword evidence="5" id="KW-1185">Reference proteome</keyword>
<feature type="signal peptide" evidence="2">
    <location>
        <begin position="1"/>
        <end position="32"/>
    </location>
</feature>
<sequence length="878" mass="94914">MNFTKNNNVLNTLPKRIIGVIFSMLLTLTGHAQFSDDFSDGDFTANPSWNGTTADYTINATQQLQLNASVAGTSYLSTPHNLTNFNGKEWSCWVRQNFAGSSSNFGRIYLTSQSADLTTDPDGIYLQLGEALSTDAVRLMQRNGGVTTQICASADGTIAAAFQIGVKVIRDNAGNWSLSIDFAGGVNYSLAATGSEVTIPSGTHFGYLNTYTSGNITRFYLDNIYAGDEVVDTDPPTMISLQIVNDTQLDVTFSEAVTPATAEDVNNYDLVPVNSISTATLDGVNPALVHLQLTSPLINGNTYTLTSSGIEDVNGNASASQSLNVTYLVAEVPVPGDVIINEFMADPSPVIGLPEAEFVEIYNVSNKVLNVSGWKLGDNATFGTIQTGWLLPGEYLVLCPTSSVPEFPGSVGVTSFPSLNNSSDDIVITDNTNVQLDKISYTLDWYQDPAKKDGGWTIERINPLAPCSQASNWQASVAAAGGTPGSQNSVYNTDPDLQAPFIYTTAVNAPNQVQVTFNKPVDSTALSTAVISTTPSLTETGRTILAAYPVSFTIQFAETIPASQLYTISINGVQDCWGNFGNPTGQFLLPAEADSGDIVINEVLFDQYTGGSDWVELYNKSNKIIDLKGWKIARFNNGVISDHKLISSNYLLYPDDYVVIGADSNFVINNYPATTLGKFYQLTLPTLSNDTGSVIVMFEKFVFIDTIDVIMDQLIYSSKWHFKLLDSKDGRSLERMDPNLPTQASNNWHTAAEAIGFATPGGKNSQYYPALYNGEVSLSSETISPDNDGFEDVLQINYQMNTPGMLATIQVYDDRGRIVKTISQNELLGLTGTIVWDGIREDGQKATIGTYVLLMEAFNINGGSEFVSKKAFVVAGKM</sequence>
<organism evidence="4 5">
    <name type="scientific">Taishania pollutisoli</name>
    <dbReference type="NCBI Taxonomy" id="2766479"/>
    <lineage>
        <taxon>Bacteria</taxon>
        <taxon>Pseudomonadati</taxon>
        <taxon>Bacteroidota</taxon>
        <taxon>Flavobacteriia</taxon>
        <taxon>Flavobacteriales</taxon>
        <taxon>Crocinitomicaceae</taxon>
        <taxon>Taishania</taxon>
    </lineage>
</organism>
<comment type="caution">
    <text evidence="4">The sequence shown here is derived from an EMBL/GenBank/DDBJ whole genome shotgun (WGS) entry which is preliminary data.</text>
</comment>
<reference evidence="4" key="1">
    <citation type="submission" date="2020-09" db="EMBL/GenBank/DDBJ databases">
        <title>Taishania pollutisoli gen. nov., sp. nov., Isolated from Tetrabromobisphenol A-Contaminated Soil.</title>
        <authorList>
            <person name="Chen Q."/>
        </authorList>
    </citation>
    <scope>NUCLEOTIDE SEQUENCE</scope>
    <source>
        <strain evidence="4">CZZ-1</strain>
    </source>
</reference>
<accession>A0A8J6U264</accession>
<feature type="chain" id="PRO_5035291860" evidence="2">
    <location>
        <begin position="33"/>
        <end position="878"/>
    </location>
</feature>
<keyword evidence="1 2" id="KW-0732">Signal</keyword>
<dbReference type="Gene3D" id="2.60.40.4070">
    <property type="match status" value="1"/>
</dbReference>
<dbReference type="InterPro" id="IPR014755">
    <property type="entry name" value="Cu-Rt/internalin_Ig-like"/>
</dbReference>
<evidence type="ECO:0000313" key="4">
    <source>
        <dbReference type="EMBL" id="MBC9812250.1"/>
    </source>
</evidence>
<dbReference type="InterPro" id="IPR032812">
    <property type="entry name" value="SbsA_Ig"/>
</dbReference>
<dbReference type="EMBL" id="JACVEL010000003">
    <property type="protein sequence ID" value="MBC9812250.1"/>
    <property type="molecule type" value="Genomic_DNA"/>
</dbReference>